<feature type="DNA-binding region" description="OmpR/PhoB-type" evidence="4">
    <location>
        <begin position="1"/>
        <end position="90"/>
    </location>
</feature>
<evidence type="ECO:0000256" key="4">
    <source>
        <dbReference type="PROSITE-ProRule" id="PRU01091"/>
    </source>
</evidence>
<evidence type="ECO:0000313" key="8">
    <source>
        <dbReference type="Proteomes" id="UP001553843"/>
    </source>
</evidence>
<dbReference type="RefSeq" id="WP_359777806.1">
    <property type="nucleotide sequence ID" value="NZ_JBEYRR010000004.1"/>
</dbReference>
<protein>
    <submittedName>
        <fullName evidence="7">BTAD domain-containing putative transcriptional regulator</fullName>
    </submittedName>
</protein>
<evidence type="ECO:0000256" key="1">
    <source>
        <dbReference type="ARBA" id="ARBA00005820"/>
    </source>
</evidence>
<dbReference type="PRINTS" id="PR00364">
    <property type="entry name" value="DISEASERSIST"/>
</dbReference>
<dbReference type="SUPFAM" id="SSF52540">
    <property type="entry name" value="P-loop containing nucleoside triphosphate hydrolases"/>
    <property type="match status" value="1"/>
</dbReference>
<keyword evidence="2" id="KW-0902">Two-component regulatory system</keyword>
<dbReference type="Pfam" id="PF03704">
    <property type="entry name" value="BTAD"/>
    <property type="match status" value="1"/>
</dbReference>
<evidence type="ECO:0000256" key="2">
    <source>
        <dbReference type="ARBA" id="ARBA00023012"/>
    </source>
</evidence>
<dbReference type="InterPro" id="IPR016032">
    <property type="entry name" value="Sig_transdc_resp-reg_C-effctor"/>
</dbReference>
<dbReference type="Proteomes" id="UP001553843">
    <property type="component" value="Unassembled WGS sequence"/>
</dbReference>
<reference evidence="7 8" key="1">
    <citation type="submission" date="2024-06" db="EMBL/GenBank/DDBJ databases">
        <title>The Natural Products Discovery Center: Release of the First 8490 Sequenced Strains for Exploring Actinobacteria Biosynthetic Diversity.</title>
        <authorList>
            <person name="Kalkreuter E."/>
            <person name="Kautsar S.A."/>
            <person name="Yang D."/>
            <person name="Bader C.D."/>
            <person name="Teijaro C.N."/>
            <person name="Fluegel L."/>
            <person name="Davis C.M."/>
            <person name="Simpson J.R."/>
            <person name="Lauterbach L."/>
            <person name="Steele A.D."/>
            <person name="Gui C."/>
            <person name="Meng S."/>
            <person name="Li G."/>
            <person name="Viehrig K."/>
            <person name="Ye F."/>
            <person name="Su P."/>
            <person name="Kiefer A.F."/>
            <person name="Nichols A."/>
            <person name="Cepeda A.J."/>
            <person name="Yan W."/>
            <person name="Fan B."/>
            <person name="Jiang Y."/>
            <person name="Adhikari A."/>
            <person name="Zheng C.-J."/>
            <person name="Schuster L."/>
            <person name="Cowan T.M."/>
            <person name="Smanski M.J."/>
            <person name="Chevrette M.G."/>
            <person name="De Carvalho L.P.S."/>
            <person name="Shen B."/>
        </authorList>
    </citation>
    <scope>NUCLEOTIDE SEQUENCE [LARGE SCALE GENOMIC DNA]</scope>
    <source>
        <strain evidence="7 8">NPDC047833</strain>
    </source>
</reference>
<dbReference type="SMART" id="SM00862">
    <property type="entry name" value="Trans_reg_C"/>
    <property type="match status" value="1"/>
</dbReference>
<accession>A0ABV3LTF3</accession>
<dbReference type="InterPro" id="IPR027417">
    <property type="entry name" value="P-loop_NTPase"/>
</dbReference>
<organism evidence="7 8">
    <name type="scientific">Streptomyces huasconensis</name>
    <dbReference type="NCBI Taxonomy" id="1854574"/>
    <lineage>
        <taxon>Bacteria</taxon>
        <taxon>Bacillati</taxon>
        <taxon>Actinomycetota</taxon>
        <taxon>Actinomycetes</taxon>
        <taxon>Kitasatosporales</taxon>
        <taxon>Streptomycetaceae</taxon>
        <taxon>Streptomyces</taxon>
    </lineage>
</organism>
<dbReference type="CDD" id="cd15831">
    <property type="entry name" value="BTAD"/>
    <property type="match status" value="1"/>
</dbReference>
<dbReference type="InterPro" id="IPR001867">
    <property type="entry name" value="OmpR/PhoB-type_DNA-bd"/>
</dbReference>
<keyword evidence="8" id="KW-1185">Reference proteome</keyword>
<comment type="similarity">
    <text evidence="1">Belongs to the AfsR/DnrI/RedD regulatory family.</text>
</comment>
<feature type="domain" description="OmpR/PhoB-type" evidence="6">
    <location>
        <begin position="1"/>
        <end position="90"/>
    </location>
</feature>
<dbReference type="PROSITE" id="PS51755">
    <property type="entry name" value="OMPR_PHOB"/>
    <property type="match status" value="1"/>
</dbReference>
<dbReference type="InterPro" id="IPR036388">
    <property type="entry name" value="WH-like_DNA-bd_sf"/>
</dbReference>
<dbReference type="Pfam" id="PF00486">
    <property type="entry name" value="Trans_reg_C"/>
    <property type="match status" value="1"/>
</dbReference>
<dbReference type="Pfam" id="PF25872">
    <property type="entry name" value="HTH_77"/>
    <property type="match status" value="1"/>
</dbReference>
<proteinExistence type="inferred from homology"/>
<comment type="caution">
    <text evidence="7">The sequence shown here is derived from an EMBL/GenBank/DDBJ whole genome shotgun (WGS) entry which is preliminary data.</text>
</comment>
<evidence type="ECO:0000259" key="6">
    <source>
        <dbReference type="PROSITE" id="PS51755"/>
    </source>
</evidence>
<dbReference type="SMART" id="SM01043">
    <property type="entry name" value="BTAD"/>
    <property type="match status" value="1"/>
</dbReference>
<dbReference type="PANTHER" id="PTHR47691">
    <property type="entry name" value="REGULATOR-RELATED"/>
    <property type="match status" value="1"/>
</dbReference>
<evidence type="ECO:0000256" key="5">
    <source>
        <dbReference type="SAM" id="MobiDB-lite"/>
    </source>
</evidence>
<evidence type="ECO:0000256" key="3">
    <source>
        <dbReference type="ARBA" id="ARBA00023125"/>
    </source>
</evidence>
<dbReference type="SUPFAM" id="SSF48452">
    <property type="entry name" value="TPR-like"/>
    <property type="match status" value="2"/>
</dbReference>
<name>A0ABV3LTF3_9ACTN</name>
<dbReference type="PANTHER" id="PTHR47691:SF3">
    <property type="entry name" value="HTH-TYPE TRANSCRIPTIONAL REGULATOR RV0890C-RELATED"/>
    <property type="match status" value="1"/>
</dbReference>
<dbReference type="SUPFAM" id="SSF46894">
    <property type="entry name" value="C-terminal effector domain of the bipartite response regulators"/>
    <property type="match status" value="1"/>
</dbReference>
<dbReference type="Gene3D" id="1.10.10.10">
    <property type="entry name" value="Winged helix-like DNA-binding domain superfamily/Winged helix DNA-binding domain"/>
    <property type="match status" value="1"/>
</dbReference>
<keyword evidence="3 4" id="KW-0238">DNA-binding</keyword>
<dbReference type="Gene3D" id="1.25.40.10">
    <property type="entry name" value="Tetratricopeptide repeat domain"/>
    <property type="match status" value="2"/>
</dbReference>
<feature type="compositionally biased region" description="Pro residues" evidence="5">
    <location>
        <begin position="262"/>
        <end position="273"/>
    </location>
</feature>
<feature type="region of interest" description="Disordered" evidence="5">
    <location>
        <begin position="250"/>
        <end position="293"/>
    </location>
</feature>
<evidence type="ECO:0000313" key="7">
    <source>
        <dbReference type="EMBL" id="MEW2362729.1"/>
    </source>
</evidence>
<dbReference type="InterPro" id="IPR058852">
    <property type="entry name" value="HTH_77"/>
</dbReference>
<dbReference type="InterPro" id="IPR011990">
    <property type="entry name" value="TPR-like_helical_dom_sf"/>
</dbReference>
<sequence>MRFGVLGPLAVWDGEGEPVTVPEVKVRALLTDLLVHEGRVVSADRLIDDLWGGRPPGNSVNALQAKVSQLRRAIGRDRVVRQAPGYRLRVDVAAGDEVDAYRFRELVEGAGGETDPRVRVDLLSEALELWRGPAYADFGDEEFVRASARRLAEQRLSALEERAEARLALGEHAGVLAELAELVARHPLRERLRAVHMRALYAAGRQSEALASYAGLREQLGRELGVEPGPELTLLRDAVLRQELSLEPGVPLPAAARRMSPTHPPVTPRPAPPRRSQEPARSPHSNNLPAPLTPLIGREHSVTAVQRLLATARLVTLTGPGGVGKTRLAVEAASREGGGAWLVEFAGQYGAGSSVDDLAQAVAAALGLRDDVPASGAPPAAEPAAGPLERLVAALRDRRVLLVLDNCEQVVEQAAALADAVLRAAPEVRVLATSQEPLGLTGEAVFLVEPLQGADAVALFTARAAAAAPGFVASGPGDAEAVAEICRRLDGIPLALELAATRVRALGVRELAVRLGDRFRLLTSGRRGAPARQQTLRAVIDWSWELLGRAERVVLCRLAVHRGGCTLEAAEAVCAGGEVGREEVLDLVTRLVERSLVVMVPGDGVTGVRYRLLESVAAYAGERLREGEDVGVLRERHLRHYLGLAERAEAGLRGAGVPGAGLLGAGLSGAEVPGAGGLEVGQGVWLRRLDVEAGNLRAALEEAVGAPWPREAVRLASALAWWWVLRGRLAEGRWAFGAVGELGAGWGELRLLGGAFALLTGERGVGVGCCGVGGCGWEGAGRAVPRAPEGAGAVGWCGCEGVERAVPRAPEGAGAVGWCGCEGVERAVPRAPDGGGLVGSCGCEGAERGVPRAPDGGGLVDSCGCEGAERAVPRAPDGAGCERAERAVPRAPDGGRLGGNERRALWLWGYGLFSVGELGGSEDVNARVLRDAEARGDRWSTAAGLALRGMHALMRGDLDTVGRDASRAVALFRELGDQWGELQGIAPLAVLAEIKGEYDEAARRQHEGLRIARELGLEAEVAARLSGLGRLALLARDWERARELHEEARRRAAAQGYRYGEIHAEMGLALGARRSGDLAAAESYLFRIRDRHADVSSPAGDHLLHAELGFIAELRGDALRAEAEHRHGLAIARQLAEPRALALSLEGLAGAAALAGDAARAALLLGTADAARRSVGAPLPPAERGDVDRITAAASASLGPAAFAHAFERGAQLPADPRHPG</sequence>
<dbReference type="InterPro" id="IPR005158">
    <property type="entry name" value="BTAD"/>
</dbReference>
<dbReference type="EMBL" id="JBEYRS010000004">
    <property type="protein sequence ID" value="MEW2362729.1"/>
    <property type="molecule type" value="Genomic_DNA"/>
</dbReference>
<dbReference type="Gene3D" id="3.40.50.300">
    <property type="entry name" value="P-loop containing nucleotide triphosphate hydrolases"/>
    <property type="match status" value="1"/>
</dbReference>
<gene>
    <name evidence="7" type="ORF">AB0887_12340</name>
</gene>